<evidence type="ECO:0000313" key="2">
    <source>
        <dbReference type="Proteomes" id="UP000555103"/>
    </source>
</evidence>
<reference evidence="1 2" key="1">
    <citation type="submission" date="2020-08" db="EMBL/GenBank/DDBJ databases">
        <title>Genomic Encyclopedia of Type Strains, Phase IV (KMG-IV): sequencing the most valuable type-strain genomes for metagenomic binning, comparative biology and taxonomic classification.</title>
        <authorList>
            <person name="Goeker M."/>
        </authorList>
    </citation>
    <scope>NUCLEOTIDE SEQUENCE [LARGE SCALE GENOMIC DNA]</scope>
    <source>
        <strain evidence="1 2">DSM 104969</strain>
    </source>
</reference>
<evidence type="ECO:0000313" key="1">
    <source>
        <dbReference type="EMBL" id="MBB4034875.1"/>
    </source>
</evidence>
<dbReference type="RefSeq" id="WP_183305811.1">
    <property type="nucleotide sequence ID" value="NZ_JACIEP010000002.1"/>
</dbReference>
<keyword evidence="2" id="KW-1185">Reference proteome</keyword>
<organism evidence="1 2">
    <name type="scientific">Dysgonomonas hofstadii</name>
    <dbReference type="NCBI Taxonomy" id="637886"/>
    <lineage>
        <taxon>Bacteria</taxon>
        <taxon>Pseudomonadati</taxon>
        <taxon>Bacteroidota</taxon>
        <taxon>Bacteroidia</taxon>
        <taxon>Bacteroidales</taxon>
        <taxon>Dysgonomonadaceae</taxon>
        <taxon>Dysgonomonas</taxon>
    </lineage>
</organism>
<dbReference type="AlphaFoldDB" id="A0A840CPI3"/>
<sequence length="171" mass="18838">MIDKNNTSWGNVKIMLGGKEITGIAGIEYNNMPIGIIGPPSDAIDTASMAMYHASHAGLLPGIVTVDDYMSDDDHFYGAKNMAKNMAKITKMANEITGTITLSKKAMRKLLKSMPMAKKVRLPRKRKKMLKKALRAKDIDLISKLMPKGAIFLSCDMATGKDYLSTYHVKI</sequence>
<accession>A0A840CPI3</accession>
<gene>
    <name evidence="1" type="ORF">GGR21_000762</name>
</gene>
<comment type="caution">
    <text evidence="1">The sequence shown here is derived from an EMBL/GenBank/DDBJ whole genome shotgun (WGS) entry which is preliminary data.</text>
</comment>
<name>A0A840CPI3_9BACT</name>
<proteinExistence type="predicted"/>
<dbReference type="EMBL" id="JACIEP010000002">
    <property type="protein sequence ID" value="MBB4034875.1"/>
    <property type="molecule type" value="Genomic_DNA"/>
</dbReference>
<dbReference type="Proteomes" id="UP000555103">
    <property type="component" value="Unassembled WGS sequence"/>
</dbReference>
<protein>
    <submittedName>
        <fullName evidence="1">Uncharacterized protein</fullName>
    </submittedName>
</protein>